<organism evidence="2 3">
    <name type="scientific">Absidia repens</name>
    <dbReference type="NCBI Taxonomy" id="90262"/>
    <lineage>
        <taxon>Eukaryota</taxon>
        <taxon>Fungi</taxon>
        <taxon>Fungi incertae sedis</taxon>
        <taxon>Mucoromycota</taxon>
        <taxon>Mucoromycotina</taxon>
        <taxon>Mucoromycetes</taxon>
        <taxon>Mucorales</taxon>
        <taxon>Cunninghamellaceae</taxon>
        <taxon>Absidia</taxon>
    </lineage>
</organism>
<dbReference type="AlphaFoldDB" id="A0A1X2HR82"/>
<keyword evidence="1" id="KW-1133">Transmembrane helix</keyword>
<proteinExistence type="predicted"/>
<feature type="transmembrane region" description="Helical" evidence="1">
    <location>
        <begin position="16"/>
        <end position="36"/>
    </location>
</feature>
<dbReference type="Proteomes" id="UP000193560">
    <property type="component" value="Unassembled WGS sequence"/>
</dbReference>
<reference evidence="2 3" key="1">
    <citation type="submission" date="2016-07" db="EMBL/GenBank/DDBJ databases">
        <title>Pervasive Adenine N6-methylation of Active Genes in Fungi.</title>
        <authorList>
            <consortium name="DOE Joint Genome Institute"/>
            <person name="Mondo S.J."/>
            <person name="Dannebaum R.O."/>
            <person name="Kuo R.C."/>
            <person name="Labutti K."/>
            <person name="Haridas S."/>
            <person name="Kuo A."/>
            <person name="Salamov A."/>
            <person name="Ahrendt S.R."/>
            <person name="Lipzen A."/>
            <person name="Sullivan W."/>
            <person name="Andreopoulos W.B."/>
            <person name="Clum A."/>
            <person name="Lindquist E."/>
            <person name="Daum C."/>
            <person name="Ramamoorthy G.K."/>
            <person name="Gryganskyi A."/>
            <person name="Culley D."/>
            <person name="Magnuson J.K."/>
            <person name="James T.Y."/>
            <person name="O'Malley M.A."/>
            <person name="Stajich J.E."/>
            <person name="Spatafora J.W."/>
            <person name="Visel A."/>
            <person name="Grigoriev I.V."/>
        </authorList>
    </citation>
    <scope>NUCLEOTIDE SEQUENCE [LARGE SCALE GENOMIC DNA]</scope>
    <source>
        <strain evidence="2 3">NRRL 1336</strain>
    </source>
</reference>
<gene>
    <name evidence="2" type="ORF">BCR42DRAFT_429854</name>
</gene>
<accession>A0A1X2HR82</accession>
<dbReference type="EMBL" id="MCGE01000056">
    <property type="protein sequence ID" value="ORZ01908.1"/>
    <property type="molecule type" value="Genomic_DNA"/>
</dbReference>
<keyword evidence="1" id="KW-0812">Transmembrane</keyword>
<name>A0A1X2HR82_9FUNG</name>
<keyword evidence="1" id="KW-0472">Membrane</keyword>
<keyword evidence="3" id="KW-1185">Reference proteome</keyword>
<evidence type="ECO:0000313" key="2">
    <source>
        <dbReference type="EMBL" id="ORZ01908.1"/>
    </source>
</evidence>
<evidence type="ECO:0000313" key="3">
    <source>
        <dbReference type="Proteomes" id="UP000193560"/>
    </source>
</evidence>
<comment type="caution">
    <text evidence="2">The sequence shown here is derived from an EMBL/GenBank/DDBJ whole genome shotgun (WGS) entry which is preliminary data.</text>
</comment>
<protein>
    <submittedName>
        <fullName evidence="2">Uncharacterized protein</fullName>
    </submittedName>
</protein>
<sequence length="53" mass="6081">MRFTLSTHPSIHPSNYSHIIAFVIFSIIRIPSSFLIHSITQSCQLVVYTYKAN</sequence>
<evidence type="ECO:0000256" key="1">
    <source>
        <dbReference type="SAM" id="Phobius"/>
    </source>
</evidence>